<dbReference type="RefSeq" id="WP_266261665.1">
    <property type="nucleotide sequence ID" value="NZ_JAMXWF010000055.1"/>
</dbReference>
<accession>A0AAP5BMI1</accession>
<dbReference type="Proteomes" id="UP001242288">
    <property type="component" value="Unassembled WGS sequence"/>
</dbReference>
<gene>
    <name evidence="3" type="ORF">NIE36_39590</name>
    <name evidence="2" type="ORF">OSB80_39685</name>
</gene>
<protein>
    <submittedName>
        <fullName evidence="3">FkbM family methyltransferase</fullName>
    </submittedName>
</protein>
<dbReference type="GO" id="GO:0032259">
    <property type="term" value="P:methylation"/>
    <property type="evidence" value="ECO:0007669"/>
    <property type="project" value="UniProtKB-KW"/>
</dbReference>
<evidence type="ECO:0000259" key="1">
    <source>
        <dbReference type="Pfam" id="PF05050"/>
    </source>
</evidence>
<dbReference type="Gene3D" id="3.40.50.150">
    <property type="entry name" value="Vaccinia Virus protein VP39"/>
    <property type="match status" value="1"/>
</dbReference>
<reference evidence="3" key="1">
    <citation type="submission" date="2022-06" db="EMBL/GenBank/DDBJ databases">
        <title>PHB producers.</title>
        <authorList>
            <person name="Besaury L."/>
        </authorList>
    </citation>
    <scope>NUCLEOTIDE SEQUENCE</scope>
    <source>
        <strain evidence="3 4">SEWS6</strain>
    </source>
</reference>
<dbReference type="InterPro" id="IPR029063">
    <property type="entry name" value="SAM-dependent_MTases_sf"/>
</dbReference>
<organism evidence="3 5">
    <name type="scientific">Paraburkholderia madseniana</name>
    <dbReference type="NCBI Taxonomy" id="2599607"/>
    <lineage>
        <taxon>Bacteria</taxon>
        <taxon>Pseudomonadati</taxon>
        <taxon>Pseudomonadota</taxon>
        <taxon>Betaproteobacteria</taxon>
        <taxon>Burkholderiales</taxon>
        <taxon>Burkholderiaceae</taxon>
        <taxon>Paraburkholderia</taxon>
    </lineage>
</organism>
<dbReference type="Pfam" id="PF05050">
    <property type="entry name" value="Methyltransf_21"/>
    <property type="match status" value="1"/>
</dbReference>
<feature type="domain" description="Methyltransferase FkbM" evidence="1">
    <location>
        <begin position="75"/>
        <end position="241"/>
    </location>
</feature>
<dbReference type="EMBL" id="JAMXWF010000055">
    <property type="protein sequence ID" value="MDQ6413230.1"/>
    <property type="molecule type" value="Genomic_DNA"/>
</dbReference>
<dbReference type="EMBL" id="JAPKHW010000055">
    <property type="protein sequence ID" value="MCX4151417.1"/>
    <property type="molecule type" value="Genomic_DNA"/>
</dbReference>
<dbReference type="NCBIfam" id="TIGR01444">
    <property type="entry name" value="fkbM_fam"/>
    <property type="match status" value="1"/>
</dbReference>
<proteinExistence type="predicted"/>
<dbReference type="GO" id="GO:0008168">
    <property type="term" value="F:methyltransferase activity"/>
    <property type="evidence" value="ECO:0007669"/>
    <property type="project" value="UniProtKB-KW"/>
</dbReference>
<evidence type="ECO:0000313" key="3">
    <source>
        <dbReference type="EMBL" id="MDQ6413230.1"/>
    </source>
</evidence>
<comment type="caution">
    <text evidence="3">The sequence shown here is derived from an EMBL/GenBank/DDBJ whole genome shotgun (WGS) entry which is preliminary data.</text>
</comment>
<keyword evidence="4" id="KW-1185">Reference proteome</keyword>
<keyword evidence="3" id="KW-0808">Transferase</keyword>
<name>A0AAP5BMI1_9BURK</name>
<evidence type="ECO:0000313" key="5">
    <source>
        <dbReference type="Proteomes" id="UP001242288"/>
    </source>
</evidence>
<evidence type="ECO:0000313" key="2">
    <source>
        <dbReference type="EMBL" id="MCX4151417.1"/>
    </source>
</evidence>
<dbReference type="Proteomes" id="UP001209412">
    <property type="component" value="Unassembled WGS sequence"/>
</dbReference>
<dbReference type="InterPro" id="IPR052514">
    <property type="entry name" value="SAM-dependent_MTase"/>
</dbReference>
<keyword evidence="3" id="KW-0489">Methyltransferase</keyword>
<sequence>MSFPIRPIAFVLASSNHGSMIVNRNDYHTNDAYGAYGVGHQLLNRSSFDEPEVRLALALLDCRRKHFGDGVVAIDGGANIGVHSIEWARHMYGWGRILAFEAQEIVFYALAGNIALNNCLNARVRLAALGEQCGELVVPQPDYFRPASFGSLELRRRTDNEFIGQQISYDSVAGTTVPMVSLDSLGLGRLDLVKLDVEGMELDVLRGSRTVLASHHPVMVIEIIKSDGAAIEAFVTELGYRTFPAGPNIIAVHTSDPTLGQISLKDDQVCITV</sequence>
<dbReference type="InterPro" id="IPR006342">
    <property type="entry name" value="FkbM_mtfrase"/>
</dbReference>
<dbReference type="AlphaFoldDB" id="A0AAP5BMI1"/>
<dbReference type="PANTHER" id="PTHR34203">
    <property type="entry name" value="METHYLTRANSFERASE, FKBM FAMILY PROTEIN"/>
    <property type="match status" value="1"/>
</dbReference>
<evidence type="ECO:0000313" key="4">
    <source>
        <dbReference type="Proteomes" id="UP001209412"/>
    </source>
</evidence>
<dbReference type="SUPFAM" id="SSF53335">
    <property type="entry name" value="S-adenosyl-L-methionine-dependent methyltransferases"/>
    <property type="match status" value="1"/>
</dbReference>
<dbReference type="PANTHER" id="PTHR34203:SF15">
    <property type="entry name" value="SLL1173 PROTEIN"/>
    <property type="match status" value="1"/>
</dbReference>